<dbReference type="KEGG" id="dpr:Despr_3064"/>
<dbReference type="RefSeq" id="WP_015725722.1">
    <property type="nucleotide sequence ID" value="NC_014972.1"/>
</dbReference>
<keyword evidence="3" id="KW-1185">Reference proteome</keyword>
<gene>
    <name evidence="2" type="ordered locus">Despr_3064</name>
</gene>
<dbReference type="GO" id="GO:0008757">
    <property type="term" value="F:S-adenosylmethionine-dependent methyltransferase activity"/>
    <property type="evidence" value="ECO:0007669"/>
    <property type="project" value="InterPro"/>
</dbReference>
<evidence type="ECO:0000313" key="3">
    <source>
        <dbReference type="Proteomes" id="UP000006365"/>
    </source>
</evidence>
<dbReference type="PANTHER" id="PTHR43591">
    <property type="entry name" value="METHYLTRANSFERASE"/>
    <property type="match status" value="1"/>
</dbReference>
<protein>
    <submittedName>
        <fullName evidence="2">Methyltransferase type 11</fullName>
    </submittedName>
</protein>
<feature type="domain" description="Methyltransferase type 11" evidence="1">
    <location>
        <begin position="46"/>
        <end position="138"/>
    </location>
</feature>
<accession>A0A7U4DQP0</accession>
<name>A0A7U4DQP0_DESPD</name>
<dbReference type="EMBL" id="CP002364">
    <property type="protein sequence ID" value="ADW19197.1"/>
    <property type="molecule type" value="Genomic_DNA"/>
</dbReference>
<keyword evidence="2" id="KW-0489">Methyltransferase</keyword>
<dbReference type="AlphaFoldDB" id="A0A7U4DQP0"/>
<dbReference type="Gene3D" id="3.40.50.150">
    <property type="entry name" value="Vaccinia Virus protein VP39"/>
    <property type="match status" value="1"/>
</dbReference>
<dbReference type="PANTHER" id="PTHR43591:SF99">
    <property type="entry name" value="OS06G0646000 PROTEIN"/>
    <property type="match status" value="1"/>
</dbReference>
<keyword evidence="2" id="KW-0808">Transferase</keyword>
<evidence type="ECO:0000313" key="2">
    <source>
        <dbReference type="EMBL" id="ADW19197.1"/>
    </source>
</evidence>
<dbReference type="Pfam" id="PF08241">
    <property type="entry name" value="Methyltransf_11"/>
    <property type="match status" value="1"/>
</dbReference>
<reference evidence="2 3" key="1">
    <citation type="journal article" date="2011" name="Stand. Genomic Sci.">
        <title>Complete genome sequence of Desulfobulbus propionicus type strain (1pr3).</title>
        <authorList>
            <person name="Pagani I."/>
            <person name="Lapidus A."/>
            <person name="Nolan M."/>
            <person name="Lucas S."/>
            <person name="Hammon N."/>
            <person name="Deshpande S."/>
            <person name="Cheng J.F."/>
            <person name="Chertkov O."/>
            <person name="Davenport K."/>
            <person name="Tapia R."/>
            <person name="Han C."/>
            <person name="Goodwin L."/>
            <person name="Pitluck S."/>
            <person name="Liolios K."/>
            <person name="Mavromatis K."/>
            <person name="Ivanova N."/>
            <person name="Mikhailova N."/>
            <person name="Pati A."/>
            <person name="Chen A."/>
            <person name="Palaniappan K."/>
            <person name="Land M."/>
            <person name="Hauser L."/>
            <person name="Chang Y.J."/>
            <person name="Jeffries C.D."/>
            <person name="Detter J.C."/>
            <person name="Brambilla E."/>
            <person name="Kannan K.P."/>
            <person name="Djao O.D."/>
            <person name="Rohde M."/>
            <person name="Pukall R."/>
            <person name="Spring S."/>
            <person name="Goker M."/>
            <person name="Sikorski J."/>
            <person name="Woyke T."/>
            <person name="Bristow J."/>
            <person name="Eisen J.A."/>
            <person name="Markowitz V."/>
            <person name="Hugenholtz P."/>
            <person name="Kyrpides N.C."/>
            <person name="Klenk H.P."/>
        </authorList>
    </citation>
    <scope>NUCLEOTIDE SEQUENCE [LARGE SCALE GENOMIC DNA]</scope>
    <source>
        <strain evidence="3">ATCC 33891 / DSM 2032 / 1pr3</strain>
    </source>
</reference>
<dbReference type="InterPro" id="IPR029063">
    <property type="entry name" value="SAM-dependent_MTases_sf"/>
</dbReference>
<sequence length="224" mass="24770">MTTALFDTWPEQYDRWFDTPTGQLVKIYESALLLEFLAPQPGERILDAGCGTGLFTGDVLDRGAMVIGVDLSVPMLDRARKRAAGPRFTALCADMGALPFADNSFDRVFSMTAIEFVADAAKAIAELNRVVRRGGPVVVTTLNSRSPWATRRKRKAEQGHSLFQEICFRSPEEMRSLVPVPCQVKTAIHFQKDDPVDLIPATETRGGRLSPDAGAFLAVRWQKQ</sequence>
<organism evidence="2 3">
    <name type="scientific">Desulfobulbus propionicus (strain ATCC 33891 / DSM 2032 / VKM B-1956 / 1pr3)</name>
    <dbReference type="NCBI Taxonomy" id="577650"/>
    <lineage>
        <taxon>Bacteria</taxon>
        <taxon>Pseudomonadati</taxon>
        <taxon>Thermodesulfobacteriota</taxon>
        <taxon>Desulfobulbia</taxon>
        <taxon>Desulfobulbales</taxon>
        <taxon>Desulfobulbaceae</taxon>
        <taxon>Desulfobulbus</taxon>
    </lineage>
</organism>
<evidence type="ECO:0000259" key="1">
    <source>
        <dbReference type="Pfam" id="PF08241"/>
    </source>
</evidence>
<dbReference type="SUPFAM" id="SSF53335">
    <property type="entry name" value="S-adenosyl-L-methionine-dependent methyltransferases"/>
    <property type="match status" value="1"/>
</dbReference>
<proteinExistence type="predicted"/>
<dbReference type="InterPro" id="IPR013216">
    <property type="entry name" value="Methyltransf_11"/>
</dbReference>
<dbReference type="GO" id="GO:0032259">
    <property type="term" value="P:methylation"/>
    <property type="evidence" value="ECO:0007669"/>
    <property type="project" value="UniProtKB-KW"/>
</dbReference>
<dbReference type="CDD" id="cd02440">
    <property type="entry name" value="AdoMet_MTases"/>
    <property type="match status" value="1"/>
</dbReference>
<dbReference type="Proteomes" id="UP000006365">
    <property type="component" value="Chromosome"/>
</dbReference>